<dbReference type="PANTHER" id="PTHR46910">
    <property type="entry name" value="TRANSCRIPTION FACTOR PDR1"/>
    <property type="match status" value="1"/>
</dbReference>
<dbReference type="EMBL" id="ML178857">
    <property type="protein sequence ID" value="TFK96642.1"/>
    <property type="molecule type" value="Genomic_DNA"/>
</dbReference>
<feature type="region of interest" description="Disordered" evidence="3">
    <location>
        <begin position="759"/>
        <end position="802"/>
    </location>
</feature>
<gene>
    <name evidence="5" type="ORF">BDV98DRAFT_555064</name>
</gene>
<dbReference type="Pfam" id="PF04082">
    <property type="entry name" value="Fungal_trans"/>
    <property type="match status" value="1"/>
</dbReference>
<feature type="compositionally biased region" description="Low complexity" evidence="3">
    <location>
        <begin position="97"/>
        <end position="114"/>
    </location>
</feature>
<dbReference type="GO" id="GO:0008270">
    <property type="term" value="F:zinc ion binding"/>
    <property type="evidence" value="ECO:0007669"/>
    <property type="project" value="InterPro"/>
</dbReference>
<feature type="compositionally biased region" description="Low complexity" evidence="3">
    <location>
        <begin position="10"/>
        <end position="21"/>
    </location>
</feature>
<dbReference type="OrthoDB" id="4456959at2759"/>
<sequence length="872" mass="97167">MSTPERYDNRSSSSPPSGSSKGRSKLNKACDVCRRRKVRCDGPEISSSTPTCTNCTKANAACTYSHSVQRRGPSKRLAVDNLQSEVKRLRKMLHELTSTSSASQASTSQRPSRTTLDEPDLSTRHALLQLDTDPDESDRSGDDLPAIIKETLFLPDKSPSATFGTQPRGEARFFGKSSSVLLVQEVLGLQPQPGPGNPGISFATPAIANGWVSRPWEEALQPQRRPVPQYEFPEDDLTRALIDLYFEHYHLFLPLLHRPSFETQVRDKLHHRDAGFACVLLLVCAHGSRYSDDPRVLSEESESHVWQSAGWKWFNHAHAKPKHILDPVTLYELQFYLLSAEFLHSSSLPSTGWNILGAAIRKAQDVGAHRKDTFKHKPRLVQELWRRVWWCASVPPHYNLVELTLTYCRGLVVVERSASAACGRPCVSGVAESDVEPLTECDDEYWDHPDPALAWNQPEGVPANAAFYNCLIRQTDVLAHALSLLYKLKSPYAQGSKRTAPQDSALDVVLELDSQLNHWIDSIPKHLKWDARLTNPTWKRQSLMLYSNYYALQIGIHRPFITSLDKLTKFNFPSLAICTNAARACVHLIDTVDKDCHAVGHELQWPLFTATVVLILNAWAGRKAGMSPCSSQDMKDVWKSLQYYQQLEKRLVASTIIRNILLHLVSASDLPLPPDLSKGAEPAENNLFSQQPPRTRSSPEEGNFGLLLTEADLQHDQSMTNSMFGQAHPFFLHSLPVYTQELGKLSVWPQGANELGYAPPASWPTATPGNSTSDPSHGWHTQSGSRYESTSGHTSYSTSSSSGHHSNAAYSSTFEAGPTQTDSFANVFDADTLQVWTGAPIGFQMDQWGEYISNVNEIQMSNTFDQLSFGNH</sequence>
<feature type="compositionally biased region" description="Polar residues" evidence="3">
    <location>
        <begin position="764"/>
        <end position="788"/>
    </location>
</feature>
<keyword evidence="6" id="KW-1185">Reference proteome</keyword>
<dbReference type="CDD" id="cd12148">
    <property type="entry name" value="fungal_TF_MHR"/>
    <property type="match status" value="1"/>
</dbReference>
<dbReference type="GO" id="GO:0006351">
    <property type="term" value="P:DNA-templated transcription"/>
    <property type="evidence" value="ECO:0007669"/>
    <property type="project" value="InterPro"/>
</dbReference>
<dbReference type="GO" id="GO:0003677">
    <property type="term" value="F:DNA binding"/>
    <property type="evidence" value="ECO:0007669"/>
    <property type="project" value="InterPro"/>
</dbReference>
<keyword evidence="2" id="KW-0539">Nucleus</keyword>
<name>A0A5C3Q3V4_9AGAR</name>
<protein>
    <submittedName>
        <fullName evidence="5">Fungal-specific transcription factor domain-containing protein</fullName>
    </submittedName>
</protein>
<dbReference type="SMART" id="SM00906">
    <property type="entry name" value="Fungal_trans"/>
    <property type="match status" value="1"/>
</dbReference>
<feature type="domain" description="Zn(2)-C6 fungal-type" evidence="4">
    <location>
        <begin position="29"/>
        <end position="64"/>
    </location>
</feature>
<dbReference type="InterPro" id="IPR001138">
    <property type="entry name" value="Zn2Cys6_DnaBD"/>
</dbReference>
<dbReference type="CDD" id="cd00067">
    <property type="entry name" value="GAL4"/>
    <property type="match status" value="1"/>
</dbReference>
<organism evidence="5 6">
    <name type="scientific">Pterulicium gracile</name>
    <dbReference type="NCBI Taxonomy" id="1884261"/>
    <lineage>
        <taxon>Eukaryota</taxon>
        <taxon>Fungi</taxon>
        <taxon>Dikarya</taxon>
        <taxon>Basidiomycota</taxon>
        <taxon>Agaricomycotina</taxon>
        <taxon>Agaricomycetes</taxon>
        <taxon>Agaricomycetidae</taxon>
        <taxon>Agaricales</taxon>
        <taxon>Pleurotineae</taxon>
        <taxon>Pterulaceae</taxon>
        <taxon>Pterulicium</taxon>
    </lineage>
</organism>
<evidence type="ECO:0000313" key="5">
    <source>
        <dbReference type="EMBL" id="TFK96642.1"/>
    </source>
</evidence>
<dbReference type="GO" id="GO:0000981">
    <property type="term" value="F:DNA-binding transcription factor activity, RNA polymerase II-specific"/>
    <property type="evidence" value="ECO:0007669"/>
    <property type="project" value="InterPro"/>
</dbReference>
<proteinExistence type="predicted"/>
<evidence type="ECO:0000256" key="2">
    <source>
        <dbReference type="ARBA" id="ARBA00023242"/>
    </source>
</evidence>
<feature type="region of interest" description="Disordered" evidence="3">
    <location>
        <begin position="95"/>
        <end position="122"/>
    </location>
</feature>
<evidence type="ECO:0000259" key="4">
    <source>
        <dbReference type="PROSITE" id="PS50048"/>
    </source>
</evidence>
<dbReference type="PROSITE" id="PS00463">
    <property type="entry name" value="ZN2_CY6_FUNGAL_1"/>
    <property type="match status" value="1"/>
</dbReference>
<evidence type="ECO:0000313" key="6">
    <source>
        <dbReference type="Proteomes" id="UP000305067"/>
    </source>
</evidence>
<dbReference type="PROSITE" id="PS50048">
    <property type="entry name" value="ZN2_CY6_FUNGAL_2"/>
    <property type="match status" value="1"/>
</dbReference>
<dbReference type="SUPFAM" id="SSF57701">
    <property type="entry name" value="Zn2/Cys6 DNA-binding domain"/>
    <property type="match status" value="1"/>
</dbReference>
<keyword evidence="1" id="KW-0479">Metal-binding</keyword>
<dbReference type="InterPro" id="IPR007219">
    <property type="entry name" value="XnlR_reg_dom"/>
</dbReference>
<accession>A0A5C3Q3V4</accession>
<dbReference type="InterPro" id="IPR050987">
    <property type="entry name" value="AtrR-like"/>
</dbReference>
<evidence type="ECO:0000256" key="1">
    <source>
        <dbReference type="ARBA" id="ARBA00022723"/>
    </source>
</evidence>
<feature type="compositionally biased region" description="Polar residues" evidence="3">
    <location>
        <begin position="686"/>
        <end position="696"/>
    </location>
</feature>
<dbReference type="SMART" id="SM00066">
    <property type="entry name" value="GAL4"/>
    <property type="match status" value="1"/>
</dbReference>
<feature type="compositionally biased region" description="Low complexity" evidence="3">
    <location>
        <begin position="789"/>
        <end position="802"/>
    </location>
</feature>
<dbReference type="Gene3D" id="4.10.240.10">
    <property type="entry name" value="Zn(2)-C6 fungal-type DNA-binding domain"/>
    <property type="match status" value="1"/>
</dbReference>
<evidence type="ECO:0000256" key="3">
    <source>
        <dbReference type="SAM" id="MobiDB-lite"/>
    </source>
</evidence>
<dbReference type="InterPro" id="IPR036864">
    <property type="entry name" value="Zn2-C6_fun-type_DNA-bd_sf"/>
</dbReference>
<reference evidence="5 6" key="1">
    <citation type="journal article" date="2019" name="Nat. Ecol. Evol.">
        <title>Megaphylogeny resolves global patterns of mushroom evolution.</title>
        <authorList>
            <person name="Varga T."/>
            <person name="Krizsan K."/>
            <person name="Foldi C."/>
            <person name="Dima B."/>
            <person name="Sanchez-Garcia M."/>
            <person name="Sanchez-Ramirez S."/>
            <person name="Szollosi G.J."/>
            <person name="Szarkandi J.G."/>
            <person name="Papp V."/>
            <person name="Albert L."/>
            <person name="Andreopoulos W."/>
            <person name="Angelini C."/>
            <person name="Antonin V."/>
            <person name="Barry K.W."/>
            <person name="Bougher N.L."/>
            <person name="Buchanan P."/>
            <person name="Buyck B."/>
            <person name="Bense V."/>
            <person name="Catcheside P."/>
            <person name="Chovatia M."/>
            <person name="Cooper J."/>
            <person name="Damon W."/>
            <person name="Desjardin D."/>
            <person name="Finy P."/>
            <person name="Geml J."/>
            <person name="Haridas S."/>
            <person name="Hughes K."/>
            <person name="Justo A."/>
            <person name="Karasinski D."/>
            <person name="Kautmanova I."/>
            <person name="Kiss B."/>
            <person name="Kocsube S."/>
            <person name="Kotiranta H."/>
            <person name="LaButti K.M."/>
            <person name="Lechner B.E."/>
            <person name="Liimatainen K."/>
            <person name="Lipzen A."/>
            <person name="Lukacs Z."/>
            <person name="Mihaltcheva S."/>
            <person name="Morgado L.N."/>
            <person name="Niskanen T."/>
            <person name="Noordeloos M.E."/>
            <person name="Ohm R.A."/>
            <person name="Ortiz-Santana B."/>
            <person name="Ovrebo C."/>
            <person name="Racz N."/>
            <person name="Riley R."/>
            <person name="Savchenko A."/>
            <person name="Shiryaev A."/>
            <person name="Soop K."/>
            <person name="Spirin V."/>
            <person name="Szebenyi C."/>
            <person name="Tomsovsky M."/>
            <person name="Tulloss R.E."/>
            <person name="Uehling J."/>
            <person name="Grigoriev I.V."/>
            <person name="Vagvolgyi C."/>
            <person name="Papp T."/>
            <person name="Martin F.M."/>
            <person name="Miettinen O."/>
            <person name="Hibbett D.S."/>
            <person name="Nagy L.G."/>
        </authorList>
    </citation>
    <scope>NUCLEOTIDE SEQUENCE [LARGE SCALE GENOMIC DNA]</scope>
    <source>
        <strain evidence="5 6">CBS 309.79</strain>
    </source>
</reference>
<dbReference type="AlphaFoldDB" id="A0A5C3Q3V4"/>
<dbReference type="STRING" id="1884261.A0A5C3Q3V4"/>
<feature type="region of interest" description="Disordered" evidence="3">
    <location>
        <begin position="1"/>
        <end position="28"/>
    </location>
</feature>
<dbReference type="Pfam" id="PF00172">
    <property type="entry name" value="Zn_clus"/>
    <property type="match status" value="1"/>
</dbReference>
<feature type="region of interest" description="Disordered" evidence="3">
    <location>
        <begin position="675"/>
        <end position="702"/>
    </location>
</feature>
<dbReference type="Proteomes" id="UP000305067">
    <property type="component" value="Unassembled WGS sequence"/>
</dbReference>
<dbReference type="PANTHER" id="PTHR46910:SF38">
    <property type="entry name" value="ZN(2)-C6 FUNGAL-TYPE DOMAIN-CONTAINING PROTEIN"/>
    <property type="match status" value="1"/>
</dbReference>